<evidence type="ECO:0000259" key="1">
    <source>
        <dbReference type="Pfam" id="PF13649"/>
    </source>
</evidence>
<dbReference type="Gene3D" id="3.40.50.150">
    <property type="entry name" value="Vaccinia Virus protein VP39"/>
    <property type="match status" value="1"/>
</dbReference>
<dbReference type="SUPFAM" id="SSF53335">
    <property type="entry name" value="S-adenosyl-L-methionine-dependent methyltransferases"/>
    <property type="match status" value="1"/>
</dbReference>
<proteinExistence type="predicted"/>
<accession>A0ABS5DWT6</accession>
<keyword evidence="3" id="KW-1185">Reference proteome</keyword>
<dbReference type="CDD" id="cd02440">
    <property type="entry name" value="AdoMet_MTases"/>
    <property type="match status" value="1"/>
</dbReference>
<protein>
    <submittedName>
        <fullName evidence="2">Class I SAM-dependent methyltransferase</fullName>
    </submittedName>
</protein>
<keyword evidence="2" id="KW-0808">Transferase</keyword>
<organism evidence="2 3">
    <name type="scientific">Ideonella paludis</name>
    <dbReference type="NCBI Taxonomy" id="1233411"/>
    <lineage>
        <taxon>Bacteria</taxon>
        <taxon>Pseudomonadati</taxon>
        <taxon>Pseudomonadota</taxon>
        <taxon>Betaproteobacteria</taxon>
        <taxon>Burkholderiales</taxon>
        <taxon>Sphaerotilaceae</taxon>
        <taxon>Ideonella</taxon>
    </lineage>
</organism>
<dbReference type="InterPro" id="IPR029063">
    <property type="entry name" value="SAM-dependent_MTases_sf"/>
</dbReference>
<dbReference type="RefSeq" id="WP_210808696.1">
    <property type="nucleotide sequence ID" value="NZ_JAGQDG010000003.1"/>
</dbReference>
<dbReference type="Pfam" id="PF13649">
    <property type="entry name" value="Methyltransf_25"/>
    <property type="match status" value="1"/>
</dbReference>
<reference evidence="2 3" key="1">
    <citation type="submission" date="2021-04" db="EMBL/GenBank/DDBJ databases">
        <title>The genome sequence of type strain Ideonella paludis KCTC 32238.</title>
        <authorList>
            <person name="Liu Y."/>
        </authorList>
    </citation>
    <scope>NUCLEOTIDE SEQUENCE [LARGE SCALE GENOMIC DNA]</scope>
    <source>
        <strain evidence="2 3">KCTC 32238</strain>
    </source>
</reference>
<name>A0ABS5DWT6_9BURK</name>
<evidence type="ECO:0000313" key="3">
    <source>
        <dbReference type="Proteomes" id="UP000672097"/>
    </source>
</evidence>
<dbReference type="Proteomes" id="UP000672097">
    <property type="component" value="Unassembled WGS sequence"/>
</dbReference>
<sequence>MSDDLRQMAERYARREAGMSRYSLLQPDVWQLVQERQRAILQGLSARGWHDVAGLRLVEVGCGAGGNLLEFLRAGFTPSHLTGCELLPERLATAREVLPAGVQLLAGDAAGLSIEAASQDIVFQATVFSSLLQDDTQQRLAQAMWQWLKPGGAVLWYDFCMDNPRNRDVRGVPLSRVQALFPQGRLSAQRVTLAPPIARRVCRLHPSLYHLFNALPLLRSHRLVWIHKPHQS</sequence>
<dbReference type="InterPro" id="IPR041698">
    <property type="entry name" value="Methyltransf_25"/>
</dbReference>
<comment type="caution">
    <text evidence="2">The sequence shown here is derived from an EMBL/GenBank/DDBJ whole genome shotgun (WGS) entry which is preliminary data.</text>
</comment>
<dbReference type="EMBL" id="JAGQDG010000003">
    <property type="protein sequence ID" value="MBQ0935606.1"/>
    <property type="molecule type" value="Genomic_DNA"/>
</dbReference>
<dbReference type="GO" id="GO:0032259">
    <property type="term" value="P:methylation"/>
    <property type="evidence" value="ECO:0007669"/>
    <property type="project" value="UniProtKB-KW"/>
</dbReference>
<evidence type="ECO:0000313" key="2">
    <source>
        <dbReference type="EMBL" id="MBQ0935606.1"/>
    </source>
</evidence>
<dbReference type="GO" id="GO:0008168">
    <property type="term" value="F:methyltransferase activity"/>
    <property type="evidence" value="ECO:0007669"/>
    <property type="project" value="UniProtKB-KW"/>
</dbReference>
<gene>
    <name evidence="2" type="ORF">KAK11_09725</name>
</gene>
<feature type="domain" description="Methyltransferase" evidence="1">
    <location>
        <begin position="58"/>
        <end position="152"/>
    </location>
</feature>
<keyword evidence="2" id="KW-0489">Methyltransferase</keyword>